<evidence type="ECO:0000256" key="3">
    <source>
        <dbReference type="ARBA" id="ARBA00022448"/>
    </source>
</evidence>
<comment type="similarity">
    <text evidence="2 8">Belongs to the 4-toluene sulfonate uptake permease (TSUP) (TC 2.A.102) family.</text>
</comment>
<feature type="transmembrane region" description="Helical" evidence="8">
    <location>
        <begin position="182"/>
        <end position="198"/>
    </location>
</feature>
<sequence>MFHSIDNFVPFVLLLFAGGFIDSIAGGGGLLTLPAYLLTGLPTVSALATNKFSSIFGTFGSFLGYLKHNKLHLKLLKFLVPASFAGSMLGSFIVTKIKADFLNAAIPFLILGVGLYSLFNKSLGGVSMYKHPKKAVLTKGIFFTFLVGFYDGFFGPGAGTFFIVMLIKIFSVDFLEASGNTKLLNFASGLSAFFIFLINGKVNFFYGLIGTVAILLGSLAGTKLAIKKGVPFIRPVFLSVSFIIAIKMFYDKLLH</sequence>
<keyword evidence="3" id="KW-0813">Transport</keyword>
<feature type="transmembrane region" description="Helical" evidence="8">
    <location>
        <begin position="101"/>
        <end position="119"/>
    </location>
</feature>
<feature type="transmembrane region" description="Helical" evidence="8">
    <location>
        <begin position="78"/>
        <end position="95"/>
    </location>
</feature>
<organism evidence="9 10">
    <name type="scientific">Sebaldella termitidis (strain ATCC 33386 / NCTC 11300)</name>
    <dbReference type="NCBI Taxonomy" id="526218"/>
    <lineage>
        <taxon>Bacteria</taxon>
        <taxon>Fusobacteriati</taxon>
        <taxon>Fusobacteriota</taxon>
        <taxon>Fusobacteriia</taxon>
        <taxon>Fusobacteriales</taxon>
        <taxon>Leptotrichiaceae</taxon>
        <taxon>Sebaldella</taxon>
    </lineage>
</organism>
<reference evidence="10" key="1">
    <citation type="submission" date="2009-09" db="EMBL/GenBank/DDBJ databases">
        <title>The complete chromosome of Sebaldella termitidis ATCC 33386.</title>
        <authorList>
            <consortium name="US DOE Joint Genome Institute (JGI-PGF)"/>
            <person name="Lucas S."/>
            <person name="Copeland A."/>
            <person name="Lapidus A."/>
            <person name="Glavina del Rio T."/>
            <person name="Dalin E."/>
            <person name="Tice H."/>
            <person name="Bruce D."/>
            <person name="Goodwin L."/>
            <person name="Pitluck S."/>
            <person name="Kyrpides N."/>
            <person name="Mavromatis K."/>
            <person name="Ivanova N."/>
            <person name="Mikhailova N."/>
            <person name="Sims D."/>
            <person name="Meincke L."/>
            <person name="Brettin T."/>
            <person name="Detter J.C."/>
            <person name="Han C."/>
            <person name="Larimer F."/>
            <person name="Land M."/>
            <person name="Hauser L."/>
            <person name="Markowitz V."/>
            <person name="Cheng J.F."/>
            <person name="Hugenholtz P."/>
            <person name="Woyke T."/>
            <person name="Wu D."/>
            <person name="Eisen J.A."/>
        </authorList>
    </citation>
    <scope>NUCLEOTIDE SEQUENCE [LARGE SCALE GENOMIC DNA]</scope>
    <source>
        <strain evidence="10">ATCC 33386 / NCTC 11300</strain>
    </source>
</reference>
<dbReference type="Proteomes" id="UP000000845">
    <property type="component" value="Chromosome"/>
</dbReference>
<name>D1AH58_SEBTE</name>
<dbReference type="HOGENOM" id="CLU_045498_2_2_0"/>
<dbReference type="eggNOG" id="COG0730">
    <property type="taxonomic scope" value="Bacteria"/>
</dbReference>
<evidence type="ECO:0000256" key="1">
    <source>
        <dbReference type="ARBA" id="ARBA00004651"/>
    </source>
</evidence>
<evidence type="ECO:0000256" key="7">
    <source>
        <dbReference type="ARBA" id="ARBA00023136"/>
    </source>
</evidence>
<feature type="transmembrane region" description="Helical" evidence="8">
    <location>
        <begin position="44"/>
        <end position="66"/>
    </location>
</feature>
<keyword evidence="5 8" id="KW-0812">Transmembrane</keyword>
<evidence type="ECO:0000256" key="4">
    <source>
        <dbReference type="ARBA" id="ARBA00022475"/>
    </source>
</evidence>
<keyword evidence="10" id="KW-1185">Reference proteome</keyword>
<dbReference type="AlphaFoldDB" id="D1AH58"/>
<dbReference type="EMBL" id="CP001739">
    <property type="protein sequence ID" value="ACZ08092.1"/>
    <property type="molecule type" value="Genomic_DNA"/>
</dbReference>
<feature type="transmembrane region" description="Helical" evidence="8">
    <location>
        <begin position="140"/>
        <end position="170"/>
    </location>
</feature>
<keyword evidence="4 8" id="KW-1003">Cell membrane</keyword>
<comment type="subcellular location">
    <subcellularLocation>
        <location evidence="1 8">Cell membrane</location>
        <topology evidence="1 8">Multi-pass membrane protein</topology>
    </subcellularLocation>
</comment>
<dbReference type="PANTHER" id="PTHR30269:SF0">
    <property type="entry name" value="MEMBRANE TRANSPORTER PROTEIN YFCA-RELATED"/>
    <property type="match status" value="1"/>
</dbReference>
<keyword evidence="7 8" id="KW-0472">Membrane</keyword>
<dbReference type="STRING" id="526218.Sterm_1224"/>
<evidence type="ECO:0000256" key="6">
    <source>
        <dbReference type="ARBA" id="ARBA00022989"/>
    </source>
</evidence>
<evidence type="ECO:0000313" key="10">
    <source>
        <dbReference type="Proteomes" id="UP000000845"/>
    </source>
</evidence>
<evidence type="ECO:0000313" key="9">
    <source>
        <dbReference type="EMBL" id="ACZ08092.1"/>
    </source>
</evidence>
<feature type="transmembrane region" description="Helical" evidence="8">
    <location>
        <begin position="205"/>
        <end position="226"/>
    </location>
</feature>
<keyword evidence="6 8" id="KW-1133">Transmembrane helix</keyword>
<feature type="transmembrane region" description="Helical" evidence="8">
    <location>
        <begin position="232"/>
        <end position="250"/>
    </location>
</feature>
<dbReference type="Pfam" id="PF01925">
    <property type="entry name" value="TauE"/>
    <property type="match status" value="1"/>
</dbReference>
<dbReference type="KEGG" id="str:Sterm_1224"/>
<reference evidence="9 10" key="2">
    <citation type="journal article" date="2010" name="Stand. Genomic Sci.">
        <title>Complete genome sequence of Sebaldella termitidis type strain (NCTC 11300).</title>
        <authorList>
            <person name="Harmon-Smith M."/>
            <person name="Celia L."/>
            <person name="Chertkov O."/>
            <person name="Lapidus A."/>
            <person name="Copeland A."/>
            <person name="Glavina Del Rio T."/>
            <person name="Nolan M."/>
            <person name="Lucas S."/>
            <person name="Tice H."/>
            <person name="Cheng J.F."/>
            <person name="Han C."/>
            <person name="Detter J.C."/>
            <person name="Bruce D."/>
            <person name="Goodwin L."/>
            <person name="Pitluck S."/>
            <person name="Pati A."/>
            <person name="Liolios K."/>
            <person name="Ivanova N."/>
            <person name="Mavromatis K."/>
            <person name="Mikhailova N."/>
            <person name="Chen A."/>
            <person name="Palaniappan K."/>
            <person name="Land M."/>
            <person name="Hauser L."/>
            <person name="Chang Y.J."/>
            <person name="Jeffries C.D."/>
            <person name="Brettin T."/>
            <person name="Goker M."/>
            <person name="Beck B."/>
            <person name="Bristow J."/>
            <person name="Eisen J.A."/>
            <person name="Markowitz V."/>
            <person name="Hugenholtz P."/>
            <person name="Kyrpides N.C."/>
            <person name="Klenk H.P."/>
            <person name="Chen F."/>
        </authorList>
    </citation>
    <scope>NUCLEOTIDE SEQUENCE [LARGE SCALE GENOMIC DNA]</scope>
    <source>
        <strain evidence="10">ATCC 33386 / NCTC 11300</strain>
    </source>
</reference>
<gene>
    <name evidence="9" type="ordered locus">Sterm_1224</name>
</gene>
<evidence type="ECO:0000256" key="2">
    <source>
        <dbReference type="ARBA" id="ARBA00009142"/>
    </source>
</evidence>
<protein>
    <recommendedName>
        <fullName evidence="8">Probable membrane transporter protein</fullName>
    </recommendedName>
</protein>
<dbReference type="InterPro" id="IPR052017">
    <property type="entry name" value="TSUP"/>
</dbReference>
<feature type="transmembrane region" description="Helical" evidence="8">
    <location>
        <begin position="12"/>
        <end position="38"/>
    </location>
</feature>
<proteinExistence type="inferred from homology"/>
<evidence type="ECO:0000256" key="5">
    <source>
        <dbReference type="ARBA" id="ARBA00022692"/>
    </source>
</evidence>
<dbReference type="PANTHER" id="PTHR30269">
    <property type="entry name" value="TRANSMEMBRANE PROTEIN YFCA"/>
    <property type="match status" value="1"/>
</dbReference>
<evidence type="ECO:0000256" key="8">
    <source>
        <dbReference type="RuleBase" id="RU363041"/>
    </source>
</evidence>
<dbReference type="GO" id="GO:0005886">
    <property type="term" value="C:plasma membrane"/>
    <property type="evidence" value="ECO:0007669"/>
    <property type="project" value="UniProtKB-SubCell"/>
</dbReference>
<accession>D1AH58</accession>
<dbReference type="InterPro" id="IPR002781">
    <property type="entry name" value="TM_pro_TauE-like"/>
</dbReference>